<name>A0A8S0T1Z7_OLEEU</name>
<feature type="transmembrane region" description="Helical" evidence="2">
    <location>
        <begin position="140"/>
        <end position="157"/>
    </location>
</feature>
<dbReference type="Gramene" id="OE9A088460T1">
    <property type="protein sequence ID" value="OE9A088460C1"/>
    <property type="gene ID" value="OE9A088460"/>
</dbReference>
<reference evidence="3 4" key="1">
    <citation type="submission" date="2019-12" db="EMBL/GenBank/DDBJ databases">
        <authorList>
            <person name="Alioto T."/>
            <person name="Alioto T."/>
            <person name="Gomez Garrido J."/>
        </authorList>
    </citation>
    <scope>NUCLEOTIDE SEQUENCE [LARGE SCALE GENOMIC DNA]</scope>
</reference>
<gene>
    <name evidence="3" type="ORF">OLEA9_A088460</name>
</gene>
<keyword evidence="4" id="KW-1185">Reference proteome</keyword>
<keyword evidence="2" id="KW-0472">Membrane</keyword>
<accession>A0A8S0T1Z7</accession>
<feature type="transmembrane region" description="Helical" evidence="2">
    <location>
        <begin position="46"/>
        <end position="67"/>
    </location>
</feature>
<evidence type="ECO:0000313" key="3">
    <source>
        <dbReference type="EMBL" id="CAA2999034.1"/>
    </source>
</evidence>
<evidence type="ECO:0000256" key="1">
    <source>
        <dbReference type="ARBA" id="ARBA00044504"/>
    </source>
</evidence>
<dbReference type="OrthoDB" id="10589183at2759"/>
<dbReference type="Proteomes" id="UP000594638">
    <property type="component" value="Unassembled WGS sequence"/>
</dbReference>
<keyword evidence="2" id="KW-1133">Transmembrane helix</keyword>
<proteinExistence type="inferred from homology"/>
<comment type="similarity">
    <text evidence="1">Belongs to the major facilitator superfamily. Phosphate:H(+) symporter (TC 2.A.1.9) family.</text>
</comment>
<protein>
    <submittedName>
        <fullName evidence="3">Uncharacterized protein</fullName>
    </submittedName>
</protein>
<dbReference type="EMBL" id="CACTIH010005614">
    <property type="protein sequence ID" value="CAA2999034.1"/>
    <property type="molecule type" value="Genomic_DNA"/>
</dbReference>
<sequence length="183" mass="20721">MTSEEALLFIDVITSYISFAENALEGTSTYLQILFANTLDNYPGRFKLVVCSTISYIFGALVLLLFQETDRNTNTDIRSFCWKLLLIIVITALTEVSLNPSLVGMAERLERWSDKDPIAIEEENRPGNTCTVAQVKEVKFFFGMVPMWTTFLIFSLVERQGAPSLSNKLATLMTNSLLLFFLY</sequence>
<keyword evidence="2" id="KW-0812">Transmembrane</keyword>
<feature type="transmembrane region" description="Helical" evidence="2">
    <location>
        <begin position="79"/>
        <end position="98"/>
    </location>
</feature>
<evidence type="ECO:0000313" key="4">
    <source>
        <dbReference type="Proteomes" id="UP000594638"/>
    </source>
</evidence>
<evidence type="ECO:0000256" key="2">
    <source>
        <dbReference type="SAM" id="Phobius"/>
    </source>
</evidence>
<dbReference type="Gene3D" id="1.20.1250.20">
    <property type="entry name" value="MFS general substrate transporter like domains"/>
    <property type="match status" value="1"/>
</dbReference>
<dbReference type="InterPro" id="IPR036259">
    <property type="entry name" value="MFS_trans_sf"/>
</dbReference>
<organism evidence="3 4">
    <name type="scientific">Olea europaea subsp. europaea</name>
    <dbReference type="NCBI Taxonomy" id="158383"/>
    <lineage>
        <taxon>Eukaryota</taxon>
        <taxon>Viridiplantae</taxon>
        <taxon>Streptophyta</taxon>
        <taxon>Embryophyta</taxon>
        <taxon>Tracheophyta</taxon>
        <taxon>Spermatophyta</taxon>
        <taxon>Magnoliopsida</taxon>
        <taxon>eudicotyledons</taxon>
        <taxon>Gunneridae</taxon>
        <taxon>Pentapetalae</taxon>
        <taxon>asterids</taxon>
        <taxon>lamiids</taxon>
        <taxon>Lamiales</taxon>
        <taxon>Oleaceae</taxon>
        <taxon>Oleeae</taxon>
        <taxon>Olea</taxon>
    </lineage>
</organism>
<dbReference type="AlphaFoldDB" id="A0A8S0T1Z7"/>
<comment type="caution">
    <text evidence="3">The sequence shown here is derived from an EMBL/GenBank/DDBJ whole genome shotgun (WGS) entry which is preliminary data.</text>
</comment>